<keyword evidence="10" id="KW-1185">Reference proteome</keyword>
<dbReference type="PANTHER" id="PTHR11961">
    <property type="entry name" value="CYTOCHROME C"/>
    <property type="match status" value="1"/>
</dbReference>
<dbReference type="RefSeq" id="WP_011314032.1">
    <property type="nucleotide sequence ID" value="NC_007406.1"/>
</dbReference>
<keyword evidence="1" id="KW-0813">Transport</keyword>
<evidence type="ECO:0000256" key="5">
    <source>
        <dbReference type="ARBA" id="ARBA00023004"/>
    </source>
</evidence>
<sequence>MSSGSDTVHSNRTNAIMGALLGTLLFVQTVRIIDESFSAPEKPHAEASHKTEAKEAAAAPSAADAESFNKALASASAERGAGLVKPCLACHTTEEGGAKKVGPNLYGIVNRPIASEQGFNYSAALKSKAGGKWTFADLSSWLDDPKAYAKGTSMGYPGLKSESKRADLIAYLNTLSKDPAPLPK</sequence>
<dbReference type="eggNOG" id="COG3474">
    <property type="taxonomic scope" value="Bacteria"/>
</dbReference>
<dbReference type="PROSITE" id="PS51007">
    <property type="entry name" value="CYTC"/>
    <property type="match status" value="1"/>
</dbReference>
<proteinExistence type="predicted"/>
<dbReference type="Pfam" id="PF00034">
    <property type="entry name" value="Cytochrom_C"/>
    <property type="match status" value="1"/>
</dbReference>
<dbReference type="Gene3D" id="1.10.760.10">
    <property type="entry name" value="Cytochrome c-like domain"/>
    <property type="match status" value="1"/>
</dbReference>
<evidence type="ECO:0000256" key="3">
    <source>
        <dbReference type="ARBA" id="ARBA00022723"/>
    </source>
</evidence>
<accession>Q3SUR3</accession>
<evidence type="ECO:0000256" key="2">
    <source>
        <dbReference type="ARBA" id="ARBA00022617"/>
    </source>
</evidence>
<dbReference type="KEGG" id="nwi:Nwi_0712"/>
<dbReference type="SUPFAM" id="SSF46626">
    <property type="entry name" value="Cytochrome c"/>
    <property type="match status" value="1"/>
</dbReference>
<keyword evidence="5 6" id="KW-0408">Iron</keyword>
<dbReference type="GO" id="GO:0046872">
    <property type="term" value="F:metal ion binding"/>
    <property type="evidence" value="ECO:0007669"/>
    <property type="project" value="UniProtKB-KW"/>
</dbReference>
<reference evidence="9 10" key="1">
    <citation type="journal article" date="2006" name="Appl. Environ. Microbiol.">
        <title>Genome sequence of the chemolithoautotrophic nitrite-oxidizing bacterium Nitrobacter winogradskyi Nb-255.</title>
        <authorList>
            <person name="Starkenburg S.R."/>
            <person name="Chain P.S."/>
            <person name="Sayavedra-Soto L.A."/>
            <person name="Hauser L."/>
            <person name="Land M.L."/>
            <person name="Larimer F.W."/>
            <person name="Malfatti S.A."/>
            <person name="Klotz M.G."/>
            <person name="Bottomley P.J."/>
            <person name="Arp D.J."/>
            <person name="Hickey W.J."/>
        </authorList>
    </citation>
    <scope>NUCLEOTIDE SEQUENCE [LARGE SCALE GENOMIC DNA]</scope>
    <source>
        <strain evidence="10">ATCC 25391 / DSM 10237 / CIP 104748 / NCIMB 11846 / Nb-255</strain>
    </source>
</reference>
<keyword evidence="2 6" id="KW-0349">Heme</keyword>
<feature type="compositionally biased region" description="Basic and acidic residues" evidence="7">
    <location>
        <begin position="41"/>
        <end position="55"/>
    </location>
</feature>
<evidence type="ECO:0000259" key="8">
    <source>
        <dbReference type="PROSITE" id="PS51007"/>
    </source>
</evidence>
<evidence type="ECO:0000313" key="10">
    <source>
        <dbReference type="Proteomes" id="UP000002531"/>
    </source>
</evidence>
<evidence type="ECO:0000313" key="9">
    <source>
        <dbReference type="EMBL" id="ABA03978.1"/>
    </source>
</evidence>
<evidence type="ECO:0000256" key="7">
    <source>
        <dbReference type="SAM" id="MobiDB-lite"/>
    </source>
</evidence>
<evidence type="ECO:0000256" key="4">
    <source>
        <dbReference type="ARBA" id="ARBA00022982"/>
    </source>
</evidence>
<dbReference type="GO" id="GO:0020037">
    <property type="term" value="F:heme binding"/>
    <property type="evidence" value="ECO:0007669"/>
    <property type="project" value="InterPro"/>
</dbReference>
<dbReference type="Proteomes" id="UP000002531">
    <property type="component" value="Chromosome"/>
</dbReference>
<dbReference type="STRING" id="323098.Nwi_0712"/>
<organism evidence="9 10">
    <name type="scientific">Nitrobacter winogradskyi (strain ATCC 25391 / DSM 10237 / CIP 104748 / NCIMB 11846 / Nb-255)</name>
    <dbReference type="NCBI Taxonomy" id="323098"/>
    <lineage>
        <taxon>Bacteria</taxon>
        <taxon>Pseudomonadati</taxon>
        <taxon>Pseudomonadota</taxon>
        <taxon>Alphaproteobacteria</taxon>
        <taxon>Hyphomicrobiales</taxon>
        <taxon>Nitrobacteraceae</taxon>
        <taxon>Nitrobacter</taxon>
    </lineage>
</organism>
<dbReference type="GO" id="GO:0009055">
    <property type="term" value="F:electron transfer activity"/>
    <property type="evidence" value="ECO:0007669"/>
    <property type="project" value="InterPro"/>
</dbReference>
<evidence type="ECO:0000256" key="1">
    <source>
        <dbReference type="ARBA" id="ARBA00022448"/>
    </source>
</evidence>
<evidence type="ECO:0000256" key="6">
    <source>
        <dbReference type="PROSITE-ProRule" id="PRU00433"/>
    </source>
</evidence>
<protein>
    <submittedName>
        <fullName evidence="9">Cytochrome c, class I</fullName>
    </submittedName>
</protein>
<keyword evidence="4" id="KW-0249">Electron transport</keyword>
<feature type="region of interest" description="Disordered" evidence="7">
    <location>
        <begin position="40"/>
        <end position="60"/>
    </location>
</feature>
<feature type="domain" description="Cytochrome c" evidence="8">
    <location>
        <begin position="75"/>
        <end position="176"/>
    </location>
</feature>
<dbReference type="HOGENOM" id="CLU_060944_4_0_5"/>
<dbReference type="AlphaFoldDB" id="Q3SUR3"/>
<gene>
    <name evidence="9" type="ordered locus">Nwi_0712</name>
</gene>
<name>Q3SUR3_NITWN</name>
<dbReference type="PRINTS" id="PR00604">
    <property type="entry name" value="CYTCHRMECIAB"/>
</dbReference>
<keyword evidence="3 6" id="KW-0479">Metal-binding</keyword>
<dbReference type="InterPro" id="IPR002327">
    <property type="entry name" value="Cyt_c_1A/1B"/>
</dbReference>
<dbReference type="InterPro" id="IPR009056">
    <property type="entry name" value="Cyt_c-like_dom"/>
</dbReference>
<dbReference type="OrthoDB" id="9805828at2"/>
<dbReference type="EMBL" id="CP000115">
    <property type="protein sequence ID" value="ABA03978.1"/>
    <property type="molecule type" value="Genomic_DNA"/>
</dbReference>
<dbReference type="InterPro" id="IPR036909">
    <property type="entry name" value="Cyt_c-like_dom_sf"/>
</dbReference>